<dbReference type="GO" id="GO:0005634">
    <property type="term" value="C:nucleus"/>
    <property type="evidence" value="ECO:0007669"/>
    <property type="project" value="TreeGrafter"/>
</dbReference>
<dbReference type="GO" id="GO:0000175">
    <property type="term" value="F:3'-5'-RNA exonuclease activity"/>
    <property type="evidence" value="ECO:0007669"/>
    <property type="project" value="TreeGrafter"/>
</dbReference>
<accession>A0A6T7VCR0</accession>
<keyword evidence="4" id="KW-0539">Nucleus</keyword>
<keyword evidence="2" id="KW-0378">Hydrolase</keyword>
<sequence length="314" mass="33655">MDALACYASDSDSEASHPDGRCQGSTVLGKVRPREEGAESQSGRPSSQKVVKKARPGPHEAASGEATEAAPPVPDAILNLFPPAANTAEAHQGRTRGFPHVVGNFPTHVFVRVAVPAKCKPALEALLVRLARAMPGLQPTRPTTNDPSLKRIANNGDGWVNGEYHMSLSRTVAIRKHQQATLLRELRASLRRKVGSFNVPLERLSVFVNDDRSRTFLAIEPGNPGAGKLVGLIGRVDDAFALNDLQRFYADPKPHVSVAWVLGDREEELNALVAGLCPANGARGQGLGGQGCQWHFQVTDVECKVGNKIHSLVA</sequence>
<dbReference type="Gene3D" id="3.90.1140.10">
    <property type="entry name" value="Cyclic phosphodiesterase"/>
    <property type="match status" value="1"/>
</dbReference>
<protein>
    <recommendedName>
        <fullName evidence="5">U6 snRNA phosphodiesterase 1</fullName>
    </recommendedName>
    <alternativeName>
        <fullName evidence="6">3'-5' RNA exonuclease USB1</fullName>
    </alternativeName>
</protein>
<keyword evidence="1" id="KW-0540">Nuclease</keyword>
<evidence type="ECO:0000313" key="9">
    <source>
        <dbReference type="EMBL" id="CAD8656443.1"/>
    </source>
</evidence>
<organism evidence="8">
    <name type="scientific">Pyramimonas obovata</name>
    <dbReference type="NCBI Taxonomy" id="1411642"/>
    <lineage>
        <taxon>Eukaryota</taxon>
        <taxon>Viridiplantae</taxon>
        <taxon>Chlorophyta</taxon>
        <taxon>Pyramimonadophyceae</taxon>
        <taxon>Pyramimonadales</taxon>
        <taxon>Pyramimonadaceae</taxon>
        <taxon>Pyramimonas</taxon>
        <taxon>Pyramimonas incertae sedis</taxon>
    </lineage>
</organism>
<evidence type="ECO:0000256" key="1">
    <source>
        <dbReference type="ARBA" id="ARBA00022722"/>
    </source>
</evidence>
<dbReference type="GO" id="GO:0034477">
    <property type="term" value="P:U6 snRNA 3'-end processing"/>
    <property type="evidence" value="ECO:0007669"/>
    <property type="project" value="InterPro"/>
</dbReference>
<name>A0A6T7VCR0_9CHLO</name>
<reference evidence="8" key="1">
    <citation type="submission" date="2021-01" db="EMBL/GenBank/DDBJ databases">
        <authorList>
            <person name="Corre E."/>
            <person name="Pelletier E."/>
            <person name="Niang G."/>
            <person name="Scheremetjew M."/>
            <person name="Finn R."/>
            <person name="Kale V."/>
            <person name="Holt S."/>
            <person name="Cochrane G."/>
            <person name="Meng A."/>
            <person name="Brown T."/>
            <person name="Cohen L."/>
        </authorList>
    </citation>
    <scope>NUCLEOTIDE SEQUENCE</scope>
    <source>
        <strain evidence="8">CCMP722</strain>
    </source>
</reference>
<evidence type="ECO:0000256" key="3">
    <source>
        <dbReference type="ARBA" id="ARBA00023239"/>
    </source>
</evidence>
<evidence type="ECO:0000256" key="2">
    <source>
        <dbReference type="ARBA" id="ARBA00022801"/>
    </source>
</evidence>
<evidence type="ECO:0000313" key="8">
    <source>
        <dbReference type="EMBL" id="CAD8656441.1"/>
    </source>
</evidence>
<keyword evidence="3" id="KW-0456">Lyase</keyword>
<dbReference type="EMBL" id="HBFA01008465">
    <property type="protein sequence ID" value="CAD8656441.1"/>
    <property type="molecule type" value="Transcribed_RNA"/>
</dbReference>
<evidence type="ECO:0000256" key="6">
    <source>
        <dbReference type="ARBA" id="ARBA00030030"/>
    </source>
</evidence>
<dbReference type="EMBL" id="HBFA01008466">
    <property type="protein sequence ID" value="CAD8656443.1"/>
    <property type="molecule type" value="Transcribed_RNA"/>
</dbReference>
<evidence type="ECO:0000256" key="4">
    <source>
        <dbReference type="ARBA" id="ARBA00023242"/>
    </source>
</evidence>
<feature type="region of interest" description="Disordered" evidence="7">
    <location>
        <begin position="1"/>
        <end position="76"/>
    </location>
</feature>
<feature type="compositionally biased region" description="Polar residues" evidence="7">
    <location>
        <begin position="39"/>
        <end position="49"/>
    </location>
</feature>
<dbReference type="PANTHER" id="PTHR13522:SF3">
    <property type="entry name" value="U6 SNRNA PHOSPHODIESTERASE 1"/>
    <property type="match status" value="1"/>
</dbReference>
<dbReference type="Pfam" id="PF09749">
    <property type="entry name" value="HVSL"/>
    <property type="match status" value="1"/>
</dbReference>
<dbReference type="AlphaFoldDB" id="A0A6T7VCR0"/>
<dbReference type="PANTHER" id="PTHR13522">
    <property type="entry name" value="U6 SNRNA PHOSPHODIESTERASE 1"/>
    <property type="match status" value="1"/>
</dbReference>
<proteinExistence type="predicted"/>
<evidence type="ECO:0000256" key="5">
    <source>
        <dbReference type="ARBA" id="ARBA00029543"/>
    </source>
</evidence>
<dbReference type="InterPro" id="IPR027521">
    <property type="entry name" value="Usb1"/>
</dbReference>
<gene>
    <name evidence="8" type="ORF">POBO1169_LOCUS4441</name>
    <name evidence="9" type="ORF">POBO1169_LOCUS4442</name>
</gene>
<evidence type="ECO:0000256" key="7">
    <source>
        <dbReference type="SAM" id="MobiDB-lite"/>
    </source>
</evidence>
<dbReference type="GO" id="GO:0016829">
    <property type="term" value="F:lyase activity"/>
    <property type="evidence" value="ECO:0007669"/>
    <property type="project" value="UniProtKB-KW"/>
</dbReference>